<protein>
    <submittedName>
        <fullName evidence="2">Uncharacterized protein</fullName>
    </submittedName>
</protein>
<comment type="caution">
    <text evidence="2">The sequence shown here is derived from an EMBL/GenBank/DDBJ whole genome shotgun (WGS) entry which is preliminary data.</text>
</comment>
<evidence type="ECO:0000313" key="2">
    <source>
        <dbReference type="EMBL" id="GMK55319.1"/>
    </source>
</evidence>
<evidence type="ECO:0000256" key="1">
    <source>
        <dbReference type="SAM" id="SignalP"/>
    </source>
</evidence>
<keyword evidence="3" id="KW-1185">Reference proteome</keyword>
<sequence>MRTAVLLAGVLSGAAVSAVAAPKSHLFDRQTNYEDLVPVGCVDQCHVYVKYVGLCGDVVTPQAGSPCMEICKPEEWAQVVPCAVCIGKLSGLDISDPGYTQPPLGCTDPEAYASMSLEDVPAETAPASASAFPSGSGAIGAVTPVVGVVSAASASDASSATFKPMSSALPAWSSQARASDSASTSLSASASATPTSWAGKAGVSIAVLGSALLFASVF</sequence>
<dbReference type="EMBL" id="BTCM01000002">
    <property type="protein sequence ID" value="GMK55319.1"/>
    <property type="molecule type" value="Genomic_DNA"/>
</dbReference>
<feature type="chain" id="PRO_5042093998" evidence="1">
    <location>
        <begin position="21"/>
        <end position="218"/>
    </location>
</feature>
<dbReference type="AlphaFoldDB" id="A0AAD3TRB7"/>
<dbReference type="Proteomes" id="UP001222932">
    <property type="component" value="Unassembled WGS sequence"/>
</dbReference>
<name>A0AAD3TRB7_9TREE</name>
<accession>A0AAD3TRB7</accession>
<evidence type="ECO:0000313" key="3">
    <source>
        <dbReference type="Proteomes" id="UP001222932"/>
    </source>
</evidence>
<gene>
    <name evidence="2" type="ORF">CspeluHIS016_0203750</name>
</gene>
<proteinExistence type="predicted"/>
<feature type="signal peptide" evidence="1">
    <location>
        <begin position="1"/>
        <end position="20"/>
    </location>
</feature>
<keyword evidence="1" id="KW-0732">Signal</keyword>
<reference evidence="2" key="1">
    <citation type="journal article" date="2023" name="BMC Genomics">
        <title>Chromosome-level genome assemblies of Cutaneotrichosporon spp. (Trichosporonales, Basidiomycota) reveal imbalanced evolution between nucleotide sequences and chromosome synteny.</title>
        <authorList>
            <person name="Kobayashi Y."/>
            <person name="Kayamori A."/>
            <person name="Aoki K."/>
            <person name="Shiwa Y."/>
            <person name="Matsutani M."/>
            <person name="Fujita N."/>
            <person name="Sugita T."/>
            <person name="Iwasaki W."/>
            <person name="Tanaka N."/>
            <person name="Takashima M."/>
        </authorList>
    </citation>
    <scope>NUCLEOTIDE SEQUENCE</scope>
    <source>
        <strain evidence="2">HIS016</strain>
    </source>
</reference>
<organism evidence="2 3">
    <name type="scientific">Cutaneotrichosporon spelunceum</name>
    <dbReference type="NCBI Taxonomy" id="1672016"/>
    <lineage>
        <taxon>Eukaryota</taxon>
        <taxon>Fungi</taxon>
        <taxon>Dikarya</taxon>
        <taxon>Basidiomycota</taxon>
        <taxon>Agaricomycotina</taxon>
        <taxon>Tremellomycetes</taxon>
        <taxon>Trichosporonales</taxon>
        <taxon>Trichosporonaceae</taxon>
        <taxon>Cutaneotrichosporon</taxon>
    </lineage>
</organism>
<reference evidence="2" key="2">
    <citation type="submission" date="2023-06" db="EMBL/GenBank/DDBJ databases">
        <authorList>
            <person name="Kobayashi Y."/>
            <person name="Kayamori A."/>
            <person name="Aoki K."/>
            <person name="Shiwa Y."/>
            <person name="Fujita N."/>
            <person name="Sugita T."/>
            <person name="Iwasaki W."/>
            <person name="Tanaka N."/>
            <person name="Takashima M."/>
        </authorList>
    </citation>
    <scope>NUCLEOTIDE SEQUENCE</scope>
    <source>
        <strain evidence="2">HIS016</strain>
    </source>
</reference>